<reference evidence="2 3" key="1">
    <citation type="journal article" date="2016" name="Genome Biol. Evol.">
        <title>Divergent and convergent evolution of fungal pathogenicity.</title>
        <authorList>
            <person name="Shang Y."/>
            <person name="Xiao G."/>
            <person name="Zheng P."/>
            <person name="Cen K."/>
            <person name="Zhan S."/>
            <person name="Wang C."/>
        </authorList>
    </citation>
    <scope>NUCLEOTIDE SEQUENCE [LARGE SCALE GENOMIC DNA]</scope>
    <source>
        <strain evidence="2 3">ARSEF 2679</strain>
    </source>
</reference>
<keyword evidence="3" id="KW-1185">Reference proteome</keyword>
<evidence type="ECO:0000313" key="2">
    <source>
        <dbReference type="EMBL" id="OAA62955.1"/>
    </source>
</evidence>
<proteinExistence type="predicted"/>
<feature type="region of interest" description="Disordered" evidence="1">
    <location>
        <begin position="93"/>
        <end position="117"/>
    </location>
</feature>
<evidence type="ECO:0000313" key="3">
    <source>
        <dbReference type="Proteomes" id="UP000076744"/>
    </source>
</evidence>
<feature type="compositionally biased region" description="Pro residues" evidence="1">
    <location>
        <begin position="169"/>
        <end position="179"/>
    </location>
</feature>
<dbReference type="RefSeq" id="XP_018704162.1">
    <property type="nucleotide sequence ID" value="XM_018848436.1"/>
</dbReference>
<feature type="region of interest" description="Disordered" evidence="1">
    <location>
        <begin position="1"/>
        <end position="36"/>
    </location>
</feature>
<feature type="region of interest" description="Disordered" evidence="1">
    <location>
        <begin position="53"/>
        <end position="80"/>
    </location>
</feature>
<comment type="caution">
    <text evidence="2">The sequence shown here is derived from an EMBL/GenBank/DDBJ whole genome shotgun (WGS) entry which is preliminary data.</text>
</comment>
<dbReference type="Proteomes" id="UP000076744">
    <property type="component" value="Unassembled WGS sequence"/>
</dbReference>
<sequence length="529" mass="57700">MARFFQRRRKQVSSMEEPAAPSDEEPIQSTLSSATDEDSFLWTWSLSSATDEEFIQPTPSSASHEFSFPERQKRPSRLRRSLHKLWTRVVTRLRGAARPETPPPPPPSPLQASTREARMTTESFQRLREIMPVCVVQVSDAGYRPSDPGDPGYYTHRPTAAPLPLWSRPRPPAPAPAPTSPSNSFYGHLRASQSASDHDGFSIVSSISDNGYFSVAMPGTPLEPENRASFYPSDEEAEESPAVSGPSTFYSHDYASRSVSDYNGPSIVSSIDNSSILPAARQATPFDPQNNPFLYFNAEEEESPAMNGPSTDAYAQDLAGVGGFYGHDYASRPVSDYGGPNLARSISNNSILSTVRPSTPVERENRACFNPGESRPSMDPHAQYLAGVGGSYEHDCASRSVSDYDGPSLVSSNNTIRSTLRPATPGAPEGRGWFYCRESGAPTDARAHDLPPLERQRSASIPTIPMLAQTYRLPNGGSPAATATLELYDPFDESAGPGAIPLCDLHHPIPVRGRRGPWIKFLPGYMHPV</sequence>
<feature type="region of interest" description="Disordered" evidence="1">
    <location>
        <begin position="224"/>
        <end position="248"/>
    </location>
</feature>
<feature type="compositionally biased region" description="Pro residues" evidence="1">
    <location>
        <begin position="100"/>
        <end position="109"/>
    </location>
</feature>
<accession>A0A167VT46</accession>
<feature type="region of interest" description="Disordered" evidence="1">
    <location>
        <begin position="164"/>
        <end position="187"/>
    </location>
</feature>
<feature type="compositionally biased region" description="Basic residues" evidence="1">
    <location>
        <begin position="1"/>
        <end position="11"/>
    </location>
</feature>
<name>A0A167VT46_CORFA</name>
<gene>
    <name evidence="2" type="ORF">ISF_04831</name>
</gene>
<organism evidence="2 3">
    <name type="scientific">Cordyceps fumosorosea (strain ARSEF 2679)</name>
    <name type="common">Isaria fumosorosea</name>
    <dbReference type="NCBI Taxonomy" id="1081104"/>
    <lineage>
        <taxon>Eukaryota</taxon>
        <taxon>Fungi</taxon>
        <taxon>Dikarya</taxon>
        <taxon>Ascomycota</taxon>
        <taxon>Pezizomycotina</taxon>
        <taxon>Sordariomycetes</taxon>
        <taxon>Hypocreomycetidae</taxon>
        <taxon>Hypocreales</taxon>
        <taxon>Cordycipitaceae</taxon>
        <taxon>Cordyceps</taxon>
    </lineage>
</organism>
<dbReference type="EMBL" id="AZHB01000011">
    <property type="protein sequence ID" value="OAA62955.1"/>
    <property type="molecule type" value="Genomic_DNA"/>
</dbReference>
<dbReference type="GeneID" id="30021123"/>
<protein>
    <submittedName>
        <fullName evidence="2">Uncharacterized protein</fullName>
    </submittedName>
</protein>
<dbReference type="AlphaFoldDB" id="A0A167VT46"/>
<evidence type="ECO:0000256" key="1">
    <source>
        <dbReference type="SAM" id="MobiDB-lite"/>
    </source>
</evidence>